<sequence length="506" mass="56744">MSVIQVVGLGPGDMSALPLGTMQQLQSGKPLFFRTYVHPVVEQLLAEGLQAQSFDHLYETGESFEKIYDQMAENLFKAAKDHGEIVYAVPGHPLMAEQSVQNLLNKSADRGVEVVILSGQSFVDAVCTLLKVDPIDGLCILDGTALDSKQVRPTLHTLIVQVFDRRVASEVKLTLMEVFPDDYLVTVVRAAGVSGEERRETLPLHELDRLEWIDHLTTVYAPPSSEPEILKRDPWQVVNLVRRLREPGGCPWDRKQTHQSLRPYVIEEAYEVAEAIDNEDDFALAEELGDLFLQVLLHAQIGAEEGTFDVRDVFGALADKLIRRHPHVFGEQAARSPEEAERFWEAAKATEQVKSEANVSHSDRQTESTIFAKVKWSQPPLTTSLALQRAASSVGFDWQDIDGVVAKLREEIDEVNECLQVGTVDHEAVKDELGDVLFSAVNLARWLQVDVDAALNLANRKFLRRILAVEKILRKSGQDFGMMTPQQLDFYWNQSKAQEKTLPIED</sequence>
<dbReference type="Pfam" id="PF03819">
    <property type="entry name" value="MazG"/>
    <property type="match status" value="2"/>
</dbReference>
<evidence type="ECO:0000259" key="2">
    <source>
        <dbReference type="Pfam" id="PF03819"/>
    </source>
</evidence>
<dbReference type="GO" id="GO:0046061">
    <property type="term" value="P:dATP catabolic process"/>
    <property type="evidence" value="ECO:0007669"/>
    <property type="project" value="TreeGrafter"/>
</dbReference>
<evidence type="ECO:0000313" key="3">
    <source>
        <dbReference type="EMBL" id="QSO47937.1"/>
    </source>
</evidence>
<dbReference type="SUPFAM" id="SSF101386">
    <property type="entry name" value="all-alpha NTP pyrophosphatases"/>
    <property type="match status" value="2"/>
</dbReference>
<dbReference type="Pfam" id="PF00590">
    <property type="entry name" value="TP_methylase"/>
    <property type="match status" value="1"/>
</dbReference>
<gene>
    <name evidence="3" type="primary">mazG</name>
    <name evidence="3" type="ORF">JZ786_02565</name>
</gene>
<dbReference type="NCBIfam" id="TIGR00444">
    <property type="entry name" value="mazG"/>
    <property type="match status" value="1"/>
</dbReference>
<evidence type="ECO:0000313" key="4">
    <source>
        <dbReference type="Proteomes" id="UP000663505"/>
    </source>
</evidence>
<dbReference type="PANTHER" id="PTHR30522">
    <property type="entry name" value="NUCLEOSIDE TRIPHOSPHATE PYROPHOSPHOHYDROLASE"/>
    <property type="match status" value="1"/>
</dbReference>
<dbReference type="AlphaFoldDB" id="A0A9X7W0H5"/>
<evidence type="ECO:0000259" key="1">
    <source>
        <dbReference type="Pfam" id="PF00590"/>
    </source>
</evidence>
<reference evidence="3 4" key="1">
    <citation type="submission" date="2021-02" db="EMBL/GenBank/DDBJ databases">
        <title>Alicyclobacillus curvatus sp. nov. and Alicyclobacillus mengziensis sp. nov., two acidophilic bacteria isolated from acid mine drainage.</title>
        <authorList>
            <person name="Huang Y."/>
        </authorList>
    </citation>
    <scope>NUCLEOTIDE SEQUENCE [LARGE SCALE GENOMIC DNA]</scope>
    <source>
        <strain evidence="3 4">S30H14</strain>
    </source>
</reference>
<dbReference type="InterPro" id="IPR035996">
    <property type="entry name" value="4pyrrol_Methylase_sf"/>
</dbReference>
<dbReference type="NCBIfam" id="NF007113">
    <property type="entry name" value="PRK09562.1"/>
    <property type="match status" value="1"/>
</dbReference>
<dbReference type="GO" id="GO:0046076">
    <property type="term" value="P:dTTP catabolic process"/>
    <property type="evidence" value="ECO:0007669"/>
    <property type="project" value="TreeGrafter"/>
</dbReference>
<dbReference type="Gene3D" id="1.10.287.1080">
    <property type="entry name" value="MazG-like"/>
    <property type="match status" value="2"/>
</dbReference>
<dbReference type="InterPro" id="IPR048015">
    <property type="entry name" value="NTP-PPase_MazG-like_N"/>
</dbReference>
<feature type="domain" description="NTP pyrophosphohydrolase MazG-like" evidence="2">
    <location>
        <begin position="404"/>
        <end position="465"/>
    </location>
</feature>
<dbReference type="GO" id="GO:0047429">
    <property type="term" value="F:nucleoside triphosphate diphosphatase activity"/>
    <property type="evidence" value="ECO:0007669"/>
    <property type="project" value="UniProtKB-EC"/>
</dbReference>
<dbReference type="GO" id="GO:0006203">
    <property type="term" value="P:dGTP catabolic process"/>
    <property type="evidence" value="ECO:0007669"/>
    <property type="project" value="TreeGrafter"/>
</dbReference>
<keyword evidence="4" id="KW-1185">Reference proteome</keyword>
<dbReference type="InterPro" id="IPR004518">
    <property type="entry name" value="MazG-like_dom"/>
</dbReference>
<protein>
    <submittedName>
        <fullName evidence="3">Nucleoside triphosphate pyrophosphohydrolase</fullName>
        <ecNumber evidence="3">3.6.1.9</ecNumber>
    </submittedName>
</protein>
<dbReference type="EMBL" id="CP071182">
    <property type="protein sequence ID" value="QSO47937.1"/>
    <property type="molecule type" value="Genomic_DNA"/>
</dbReference>
<dbReference type="EC" id="3.6.1.9" evidence="3"/>
<feature type="domain" description="Tetrapyrrole methylase" evidence="1">
    <location>
        <begin position="5"/>
        <end position="206"/>
    </location>
</feature>
<dbReference type="InterPro" id="IPR000878">
    <property type="entry name" value="4pyrrol_Mease"/>
</dbReference>
<organism evidence="3 4">
    <name type="scientific">Alicyclobacillus mengziensis</name>
    <dbReference type="NCBI Taxonomy" id="2931921"/>
    <lineage>
        <taxon>Bacteria</taxon>
        <taxon>Bacillati</taxon>
        <taxon>Bacillota</taxon>
        <taxon>Bacilli</taxon>
        <taxon>Bacillales</taxon>
        <taxon>Alicyclobacillaceae</taxon>
        <taxon>Alicyclobacillus</taxon>
    </lineage>
</organism>
<dbReference type="Gene3D" id="3.40.1010.10">
    <property type="entry name" value="Cobalt-precorrin-4 Transmethylase, Domain 1"/>
    <property type="match status" value="1"/>
</dbReference>
<dbReference type="InterPro" id="IPR035013">
    <property type="entry name" value="YabN_N"/>
</dbReference>
<dbReference type="GO" id="GO:0046081">
    <property type="term" value="P:dUTP catabolic process"/>
    <property type="evidence" value="ECO:0007669"/>
    <property type="project" value="TreeGrafter"/>
</dbReference>
<dbReference type="InterPro" id="IPR048011">
    <property type="entry name" value="NTP-PPase_MazG-like_C"/>
</dbReference>
<dbReference type="GO" id="GO:0046047">
    <property type="term" value="P:TTP catabolic process"/>
    <property type="evidence" value="ECO:0007669"/>
    <property type="project" value="TreeGrafter"/>
</dbReference>
<dbReference type="InterPro" id="IPR011551">
    <property type="entry name" value="NTP_PyrPHydrolase_MazG"/>
</dbReference>
<dbReference type="CDD" id="cd11528">
    <property type="entry name" value="NTP-PPase_MazG_Nterm"/>
    <property type="match status" value="1"/>
</dbReference>
<dbReference type="GO" id="GO:0008168">
    <property type="term" value="F:methyltransferase activity"/>
    <property type="evidence" value="ECO:0007669"/>
    <property type="project" value="InterPro"/>
</dbReference>
<dbReference type="Proteomes" id="UP000663505">
    <property type="component" value="Chromosome"/>
</dbReference>
<dbReference type="GO" id="GO:0046052">
    <property type="term" value="P:UTP catabolic process"/>
    <property type="evidence" value="ECO:0007669"/>
    <property type="project" value="TreeGrafter"/>
</dbReference>
<keyword evidence="3" id="KW-0378">Hydrolase</keyword>
<dbReference type="GO" id="GO:0006950">
    <property type="term" value="P:response to stress"/>
    <property type="evidence" value="ECO:0007669"/>
    <property type="project" value="UniProtKB-ARBA"/>
</dbReference>
<dbReference type="KEGG" id="afx:JZ786_02565"/>
<dbReference type="PIRSF" id="PIRSF002845">
    <property type="entry name" value="Ttrprl_mtas_MazG"/>
    <property type="match status" value="1"/>
</dbReference>
<dbReference type="PANTHER" id="PTHR30522:SF0">
    <property type="entry name" value="NUCLEOSIDE TRIPHOSPHATE PYROPHOSPHOHYDROLASE"/>
    <property type="match status" value="1"/>
</dbReference>
<proteinExistence type="predicted"/>
<dbReference type="InterPro" id="IPR024180">
    <property type="entry name" value="Tetrapyrrole_Mease/MazG_pred"/>
</dbReference>
<dbReference type="CDD" id="cd11723">
    <property type="entry name" value="YabN_N_like"/>
    <property type="match status" value="1"/>
</dbReference>
<dbReference type="SUPFAM" id="SSF53790">
    <property type="entry name" value="Tetrapyrrole methylase"/>
    <property type="match status" value="1"/>
</dbReference>
<feature type="domain" description="NTP pyrophosphohydrolase MazG-like" evidence="2">
    <location>
        <begin position="256"/>
        <end position="329"/>
    </location>
</feature>
<name>A0A9X7W0H5_9BACL</name>
<dbReference type="FunFam" id="1.10.287.1080:FF:000001">
    <property type="entry name" value="Nucleoside triphosphate pyrophosphohydrolase"/>
    <property type="match status" value="1"/>
</dbReference>
<dbReference type="InterPro" id="IPR014777">
    <property type="entry name" value="4pyrrole_Mease_sub1"/>
</dbReference>
<accession>A0A9X7W0H5</accession>
<dbReference type="CDD" id="cd11529">
    <property type="entry name" value="NTP-PPase_MazG_Cterm"/>
    <property type="match status" value="1"/>
</dbReference>